<proteinExistence type="predicted"/>
<evidence type="ECO:0000313" key="2">
    <source>
        <dbReference type="Proteomes" id="UP001056120"/>
    </source>
</evidence>
<protein>
    <submittedName>
        <fullName evidence="1">Uncharacterized protein</fullName>
    </submittedName>
</protein>
<dbReference type="EMBL" id="CM042032">
    <property type="protein sequence ID" value="KAI3776480.1"/>
    <property type="molecule type" value="Genomic_DNA"/>
</dbReference>
<sequence length="336" mass="37854">MLNRFTPKSSLSSLVNPRNSKSKCPTTYLSKSKRISSNGFLLNRGSIPIRLQSMEVSHQHLLVRYHDDSDQNYVSIADDDTFPQHKVYLTVPRLVKGSHIIGCSHGLLCVYGNSPTVMAVVWNLSIRKAVGVVVPNVPKDGIYTTALGFGVCPETNDPKIVKITQIDRRIIAEYITNIPWQVEVFTLSTGVWRNPYSTNLPRKSIHFCYPQVVIDGLLPIKFTSDRFDNVIISFDMTSEEFTEVNLPDSLAHQNYLNLSMCKLRESSLVVLERDVAEKDFVVWMMEDGVPKSFTKLFSVDVNLPHASVLGFTKRGAPIVENCGVVVVYEPYSEHRD</sequence>
<reference evidence="2" key="1">
    <citation type="journal article" date="2022" name="Mol. Ecol. Resour.">
        <title>The genomes of chicory, endive, great burdock and yacon provide insights into Asteraceae palaeo-polyploidization history and plant inulin production.</title>
        <authorList>
            <person name="Fan W."/>
            <person name="Wang S."/>
            <person name="Wang H."/>
            <person name="Wang A."/>
            <person name="Jiang F."/>
            <person name="Liu H."/>
            <person name="Zhao H."/>
            <person name="Xu D."/>
            <person name="Zhang Y."/>
        </authorList>
    </citation>
    <scope>NUCLEOTIDE SEQUENCE [LARGE SCALE GENOMIC DNA]</scope>
    <source>
        <strain evidence="2">cv. Yunnan</strain>
    </source>
</reference>
<name>A0ACB9G086_9ASTR</name>
<accession>A0ACB9G086</accession>
<keyword evidence="2" id="KW-1185">Reference proteome</keyword>
<dbReference type="Proteomes" id="UP001056120">
    <property type="component" value="Linkage Group LG15"/>
</dbReference>
<evidence type="ECO:0000313" key="1">
    <source>
        <dbReference type="EMBL" id="KAI3776480.1"/>
    </source>
</evidence>
<comment type="caution">
    <text evidence="1">The sequence shown here is derived from an EMBL/GenBank/DDBJ whole genome shotgun (WGS) entry which is preliminary data.</text>
</comment>
<gene>
    <name evidence="1" type="ORF">L1987_46265</name>
</gene>
<organism evidence="1 2">
    <name type="scientific">Smallanthus sonchifolius</name>
    <dbReference type="NCBI Taxonomy" id="185202"/>
    <lineage>
        <taxon>Eukaryota</taxon>
        <taxon>Viridiplantae</taxon>
        <taxon>Streptophyta</taxon>
        <taxon>Embryophyta</taxon>
        <taxon>Tracheophyta</taxon>
        <taxon>Spermatophyta</taxon>
        <taxon>Magnoliopsida</taxon>
        <taxon>eudicotyledons</taxon>
        <taxon>Gunneridae</taxon>
        <taxon>Pentapetalae</taxon>
        <taxon>asterids</taxon>
        <taxon>campanulids</taxon>
        <taxon>Asterales</taxon>
        <taxon>Asteraceae</taxon>
        <taxon>Asteroideae</taxon>
        <taxon>Heliantheae alliance</taxon>
        <taxon>Millerieae</taxon>
        <taxon>Smallanthus</taxon>
    </lineage>
</organism>
<reference evidence="1 2" key="2">
    <citation type="journal article" date="2022" name="Mol. Ecol. Resour.">
        <title>The genomes of chicory, endive, great burdock and yacon provide insights into Asteraceae paleo-polyploidization history and plant inulin production.</title>
        <authorList>
            <person name="Fan W."/>
            <person name="Wang S."/>
            <person name="Wang H."/>
            <person name="Wang A."/>
            <person name="Jiang F."/>
            <person name="Liu H."/>
            <person name="Zhao H."/>
            <person name="Xu D."/>
            <person name="Zhang Y."/>
        </authorList>
    </citation>
    <scope>NUCLEOTIDE SEQUENCE [LARGE SCALE GENOMIC DNA]</scope>
    <source>
        <strain evidence="2">cv. Yunnan</strain>
        <tissue evidence="1">Leaves</tissue>
    </source>
</reference>